<keyword evidence="2" id="KW-1185">Reference proteome</keyword>
<dbReference type="EMBL" id="KL596778">
    <property type="protein sequence ID" value="KER25405.1"/>
    <property type="molecule type" value="Genomic_DNA"/>
</dbReference>
<dbReference type="KEGG" id="ovi:T265_07144"/>
<dbReference type="RefSeq" id="XP_009170852.1">
    <property type="nucleotide sequence ID" value="XM_009172588.1"/>
</dbReference>
<reference evidence="1 2" key="1">
    <citation type="submission" date="2013-11" db="EMBL/GenBank/DDBJ databases">
        <title>Opisthorchis viverrini - life in the bile duct.</title>
        <authorList>
            <person name="Young N.D."/>
            <person name="Nagarajan N."/>
            <person name="Lin S.J."/>
            <person name="Korhonen P.K."/>
            <person name="Jex A.R."/>
            <person name="Hall R.S."/>
            <person name="Safavi-Hemami H."/>
            <person name="Kaewkong W."/>
            <person name="Bertrand D."/>
            <person name="Gao S."/>
            <person name="Seet Q."/>
            <person name="Wongkham S."/>
            <person name="Teh B.T."/>
            <person name="Wongkham C."/>
            <person name="Intapan P.M."/>
            <person name="Maleewong W."/>
            <person name="Yang X."/>
            <person name="Hu M."/>
            <person name="Wang Z."/>
            <person name="Hofmann A."/>
            <person name="Sternberg P.W."/>
            <person name="Tan P."/>
            <person name="Wang J."/>
            <person name="Gasser R.B."/>
        </authorList>
    </citation>
    <scope>NUCLEOTIDE SEQUENCE [LARGE SCALE GENOMIC DNA]</scope>
</reference>
<accession>A0A074ZPZ8</accession>
<sequence length="120" mass="13274">MASSIPVKSELYAALAAKFASRSAGAVKKRLIKMQWSGISKYKTGNGAKRRPKPLPKIPECAWSSDKEWTRPNPCRRPIWSSGDEKECPPSDVNTCIMDDEGVVDGRSVDDSDCADWRNS</sequence>
<dbReference type="CTD" id="20321323"/>
<proteinExistence type="predicted"/>
<name>A0A074ZPZ8_OPIVI</name>
<protein>
    <submittedName>
        <fullName evidence="1">Uncharacterized protein</fullName>
    </submittedName>
</protein>
<evidence type="ECO:0000313" key="1">
    <source>
        <dbReference type="EMBL" id="KER25405.1"/>
    </source>
</evidence>
<dbReference type="AlphaFoldDB" id="A0A074ZPZ8"/>
<dbReference type="Proteomes" id="UP000054324">
    <property type="component" value="Unassembled WGS sequence"/>
</dbReference>
<evidence type="ECO:0000313" key="2">
    <source>
        <dbReference type="Proteomes" id="UP000054324"/>
    </source>
</evidence>
<gene>
    <name evidence="1" type="ORF">T265_07144</name>
</gene>
<organism evidence="1 2">
    <name type="scientific">Opisthorchis viverrini</name>
    <name type="common">Southeast Asian liver fluke</name>
    <dbReference type="NCBI Taxonomy" id="6198"/>
    <lineage>
        <taxon>Eukaryota</taxon>
        <taxon>Metazoa</taxon>
        <taxon>Spiralia</taxon>
        <taxon>Lophotrochozoa</taxon>
        <taxon>Platyhelminthes</taxon>
        <taxon>Trematoda</taxon>
        <taxon>Digenea</taxon>
        <taxon>Opisthorchiida</taxon>
        <taxon>Opisthorchiata</taxon>
        <taxon>Opisthorchiidae</taxon>
        <taxon>Opisthorchis</taxon>
    </lineage>
</organism>
<dbReference type="GeneID" id="20321323"/>